<protein>
    <recommendedName>
        <fullName evidence="6">NAD(P)-binding domain-containing protein</fullName>
    </recommendedName>
</protein>
<dbReference type="SUPFAM" id="SSF49785">
    <property type="entry name" value="Galactose-binding domain-like"/>
    <property type="match status" value="1"/>
</dbReference>
<dbReference type="OrthoDB" id="10254221at2759"/>
<dbReference type="SUPFAM" id="SSF51735">
    <property type="entry name" value="NAD(P)-binding Rossmann-fold domains"/>
    <property type="match status" value="1"/>
</dbReference>
<dbReference type="AlphaFoldDB" id="M1VCK8"/>
<dbReference type="STRING" id="280699.M1VCK8"/>
<dbReference type="OMA" id="HTMTIRF"/>
<dbReference type="InterPro" id="IPR013857">
    <property type="entry name" value="NADH-UbQ_OxRdtase-assoc_prot30"/>
</dbReference>
<dbReference type="Pfam" id="PF05368">
    <property type="entry name" value="NmrA"/>
    <property type="match status" value="1"/>
</dbReference>
<accession>M1VCK8</accession>
<feature type="domain" description="NAD(P)-binding" evidence="3">
    <location>
        <begin position="543"/>
        <end position="647"/>
    </location>
</feature>
<sequence>MQRRWNRTGLKVPKNADHWCSELPAHHTTSSEKNAVLYGEFMLSKAEQSLEYVPCYAFLVFLRLSAHSAPVQLYPVRDTATRPKLTCNRVQMFASSSGASSRPRGHAMTRFSADGFLLCRRIVQPKLKLGTADLRVRQRWRLRRLRSAGPQRQQEGYMLLDGFFRQFQSVVEGLRRLAPLSDATSAPPVKLRLRKLDPTPELYNIEEEGLVPLVLVAGATGRTGRLVVRKLLLQGFRVRALVRDLRPETLDELGTGCEYAKADLLDKDSVLEALYGVDKVICVVSDESERETEAITNLIRAFQDARFLEFGRKDSAKITIFKFNKPRHFALWARPENLQTAVVKAYQNEVGNVDQLLQDNNEDQSAPVMPQAAMEESGRLRDPLSSTFFQLNDFGNAVFHGKIRDIYRGQAEVFTTSFARKPLNFQGFSGLILRCLGDGQRYSLIIRTKSGDRAGIQFISTFSTTPSRKWITLRFSFPDFIPQRTSDGALLQAEIRDASVYDFSEITQIGFLYEARNNLSIRSLSNPGSRKGTFMLTLDYMKAFRTQDEPEFVLVSCMGTHADMEEISRKRSIEDALKAGGLSYCIIRTGVLTDEPGGVTSITFDQSQIQGRGLPSGVVVSEIVRTPFTKKISRADVADVCVASLLDARACNVTFNVFSSAYAPTTRIPTRNYSALFETLKPNT</sequence>
<reference evidence="4 5" key="2">
    <citation type="journal article" date="2007" name="BMC Biol.">
        <title>A 100%-complete sequence reveals unusually simple genomic features in the hot-spring red alga Cyanidioschyzon merolae.</title>
        <authorList>
            <person name="Nozaki H."/>
            <person name="Takano H."/>
            <person name="Misumi O."/>
            <person name="Terasawa K."/>
            <person name="Matsuzaki M."/>
            <person name="Maruyama S."/>
            <person name="Nishida K."/>
            <person name="Yagisawa F."/>
            <person name="Yoshida Y."/>
            <person name="Fujiwara T."/>
            <person name="Takio S."/>
            <person name="Tamura K."/>
            <person name="Chung S.J."/>
            <person name="Nakamura S."/>
            <person name="Kuroiwa H."/>
            <person name="Tanaka K."/>
            <person name="Sato N."/>
            <person name="Kuroiwa T."/>
        </authorList>
    </citation>
    <scope>NUCLEOTIDE SEQUENCE [LARGE SCALE GENOMIC DNA]</scope>
    <source>
        <strain evidence="4 5">10D</strain>
    </source>
</reference>
<dbReference type="Gramene" id="CMT281CT">
    <property type="protein sequence ID" value="CMT281CT"/>
    <property type="gene ID" value="CMT281C"/>
</dbReference>
<dbReference type="EMBL" id="AP006502">
    <property type="protein sequence ID" value="BAM83254.1"/>
    <property type="molecule type" value="Genomic_DNA"/>
</dbReference>
<dbReference type="Pfam" id="PF13460">
    <property type="entry name" value="NAD_binding_10"/>
    <property type="match status" value="1"/>
</dbReference>
<dbReference type="InterPro" id="IPR008030">
    <property type="entry name" value="NmrA-like"/>
</dbReference>
<keyword evidence="5" id="KW-1185">Reference proteome</keyword>
<reference evidence="4 5" key="1">
    <citation type="journal article" date="2004" name="Nature">
        <title>Genome sequence of the ultrasmall unicellular red alga Cyanidioschyzon merolae 10D.</title>
        <authorList>
            <person name="Matsuzaki M."/>
            <person name="Misumi O."/>
            <person name="Shin-i T."/>
            <person name="Maruyama S."/>
            <person name="Takahara M."/>
            <person name="Miyagishima S."/>
            <person name="Mori T."/>
            <person name="Nishida K."/>
            <person name="Yagisawa F."/>
            <person name="Nishida K."/>
            <person name="Yoshida Y."/>
            <person name="Nishimura Y."/>
            <person name="Nakao S."/>
            <person name="Kobayashi T."/>
            <person name="Momoyama Y."/>
            <person name="Higashiyama T."/>
            <person name="Minoda A."/>
            <person name="Sano M."/>
            <person name="Nomoto H."/>
            <person name="Oishi K."/>
            <person name="Hayashi H."/>
            <person name="Ohta F."/>
            <person name="Nishizaka S."/>
            <person name="Haga S."/>
            <person name="Miura S."/>
            <person name="Morishita T."/>
            <person name="Kabeya Y."/>
            <person name="Terasawa K."/>
            <person name="Suzuki Y."/>
            <person name="Ishii Y."/>
            <person name="Asakawa S."/>
            <person name="Takano H."/>
            <person name="Ohta N."/>
            <person name="Kuroiwa H."/>
            <person name="Tanaka K."/>
            <person name="Shimizu N."/>
            <person name="Sugano S."/>
            <person name="Sato N."/>
            <person name="Nozaki H."/>
            <person name="Ogasawara N."/>
            <person name="Kohara Y."/>
            <person name="Kuroiwa T."/>
        </authorList>
    </citation>
    <scope>NUCLEOTIDE SEQUENCE [LARGE SCALE GENOMIC DNA]</scope>
    <source>
        <strain evidence="4 5">10D</strain>
    </source>
</reference>
<evidence type="ECO:0008006" key="6">
    <source>
        <dbReference type="Google" id="ProtNLM"/>
    </source>
</evidence>
<evidence type="ECO:0000259" key="1">
    <source>
        <dbReference type="Pfam" id="PF05368"/>
    </source>
</evidence>
<dbReference type="PANTHER" id="PTHR15020:SF47">
    <property type="entry name" value="NAD(P)-BINDING DOMAIN-CONTAINING PROTEIN"/>
    <property type="match status" value="1"/>
</dbReference>
<dbReference type="PANTHER" id="PTHR15020">
    <property type="entry name" value="FLAVIN REDUCTASE-RELATED"/>
    <property type="match status" value="1"/>
</dbReference>
<dbReference type="KEGG" id="cme:CYME_CMT281C"/>
<dbReference type="GeneID" id="16997971"/>
<dbReference type="Proteomes" id="UP000007014">
    <property type="component" value="Chromosome 20"/>
</dbReference>
<evidence type="ECO:0000259" key="2">
    <source>
        <dbReference type="Pfam" id="PF08547"/>
    </source>
</evidence>
<dbReference type="eggNOG" id="KOG1203">
    <property type="taxonomic scope" value="Eukaryota"/>
</dbReference>
<dbReference type="Pfam" id="PF08547">
    <property type="entry name" value="CIA30"/>
    <property type="match status" value="1"/>
</dbReference>
<dbReference type="InterPro" id="IPR016040">
    <property type="entry name" value="NAD(P)-bd_dom"/>
</dbReference>
<evidence type="ECO:0000313" key="4">
    <source>
        <dbReference type="EMBL" id="BAM83254.1"/>
    </source>
</evidence>
<evidence type="ECO:0000313" key="5">
    <source>
        <dbReference type="Proteomes" id="UP000007014"/>
    </source>
</evidence>
<evidence type="ECO:0000259" key="3">
    <source>
        <dbReference type="Pfam" id="PF13460"/>
    </source>
</evidence>
<dbReference type="Gene3D" id="3.40.50.720">
    <property type="entry name" value="NAD(P)-binding Rossmann-like Domain"/>
    <property type="match status" value="2"/>
</dbReference>
<dbReference type="HOGENOM" id="CLU_402471_0_0_1"/>
<dbReference type="InterPro" id="IPR036291">
    <property type="entry name" value="NAD(P)-bd_dom_sf"/>
</dbReference>
<feature type="domain" description="NADH:ubiquinone oxidoreductase intermediate-associated protein 30" evidence="2">
    <location>
        <begin position="385"/>
        <end position="536"/>
    </location>
</feature>
<proteinExistence type="predicted"/>
<gene>
    <name evidence="4" type="ORF">CYME_CMT281C</name>
</gene>
<feature type="domain" description="NmrA-like" evidence="1">
    <location>
        <begin position="213"/>
        <end position="305"/>
    </location>
</feature>
<dbReference type="RefSeq" id="XP_005539290.1">
    <property type="nucleotide sequence ID" value="XM_005539233.1"/>
</dbReference>
<organism evidence="4 5">
    <name type="scientific">Cyanidioschyzon merolae (strain NIES-3377 / 10D)</name>
    <name type="common">Unicellular red alga</name>
    <dbReference type="NCBI Taxonomy" id="280699"/>
    <lineage>
        <taxon>Eukaryota</taxon>
        <taxon>Rhodophyta</taxon>
        <taxon>Bangiophyceae</taxon>
        <taxon>Cyanidiales</taxon>
        <taxon>Cyanidiaceae</taxon>
        <taxon>Cyanidioschyzon</taxon>
    </lineage>
</organism>
<dbReference type="InterPro" id="IPR008979">
    <property type="entry name" value="Galactose-bd-like_sf"/>
</dbReference>
<name>M1VCK8_CYAM1</name>